<sequence>MKNRYYIFFFFFSFFGHAQISGVPHCGYDFTSYIVVNAHEAEAKLNPKELQISLVDIEGKEVVNTNNSLSLINTNAPLFFIQNYQITLADGQVKWYFPYATDQYFLVVRNTITIEDFQVKIEDKKGIYQTEIIPLSSLNLYILCSTEAEKQSRSFGPKTSNQMVEVVLKKR</sequence>
<proteinExistence type="predicted"/>
<dbReference type="RefSeq" id="WP_309532940.1">
    <property type="nucleotide sequence ID" value="NZ_CP133721.1"/>
</dbReference>
<evidence type="ECO:0000256" key="1">
    <source>
        <dbReference type="SAM" id="SignalP"/>
    </source>
</evidence>
<keyword evidence="3" id="KW-1185">Reference proteome</keyword>
<feature type="signal peptide" evidence="1">
    <location>
        <begin position="1"/>
        <end position="18"/>
    </location>
</feature>
<organism evidence="2 3">
    <name type="scientific">Flavobacterium nakdongensis</name>
    <dbReference type="NCBI Taxonomy" id="3073563"/>
    <lineage>
        <taxon>Bacteria</taxon>
        <taxon>Pseudomonadati</taxon>
        <taxon>Bacteroidota</taxon>
        <taxon>Flavobacteriia</taxon>
        <taxon>Flavobacteriales</taxon>
        <taxon>Flavobacteriaceae</taxon>
        <taxon>Flavobacterium</taxon>
    </lineage>
</organism>
<keyword evidence="1" id="KW-0732">Signal</keyword>
<evidence type="ECO:0000313" key="2">
    <source>
        <dbReference type="EMBL" id="WMW78643.1"/>
    </source>
</evidence>
<name>A0ABY9RCR8_9FLAO</name>
<feature type="chain" id="PRO_5046605744" evidence="1">
    <location>
        <begin position="19"/>
        <end position="171"/>
    </location>
</feature>
<evidence type="ECO:0000313" key="3">
    <source>
        <dbReference type="Proteomes" id="UP001180481"/>
    </source>
</evidence>
<accession>A0ABY9RCR8</accession>
<reference evidence="2" key="1">
    <citation type="submission" date="2023-09" db="EMBL/GenBank/DDBJ databases">
        <title>Flavobacterium sp. 20NA77.7 isolated from freshwater.</title>
        <authorList>
            <person name="Le V."/>
            <person name="Ko S.-R."/>
            <person name="Ahn C.-Y."/>
            <person name="Oh H.-M."/>
        </authorList>
    </citation>
    <scope>NUCLEOTIDE SEQUENCE</scope>
    <source>
        <strain evidence="2">20NA77.7</strain>
    </source>
</reference>
<gene>
    <name evidence="2" type="ORF">RF683_04150</name>
</gene>
<dbReference type="EMBL" id="CP133721">
    <property type="protein sequence ID" value="WMW78643.1"/>
    <property type="molecule type" value="Genomic_DNA"/>
</dbReference>
<dbReference type="Proteomes" id="UP001180481">
    <property type="component" value="Chromosome"/>
</dbReference>
<protein>
    <submittedName>
        <fullName evidence="2">Uncharacterized protein</fullName>
    </submittedName>
</protein>